<dbReference type="PANTHER" id="PTHR10353:SF175">
    <property type="entry name" value="BETA-GLUCOSIDASE 18-LIKE ISOFORM X1"/>
    <property type="match status" value="1"/>
</dbReference>
<evidence type="ECO:0000313" key="3">
    <source>
        <dbReference type="EMBL" id="ONI12839.1"/>
    </source>
</evidence>
<proteinExistence type="inferred from homology"/>
<dbReference type="PANTHER" id="PTHR10353">
    <property type="entry name" value="GLYCOSYL HYDROLASE"/>
    <property type="match status" value="1"/>
</dbReference>
<sequence>MDNFEWLSGYTTGFGLYYVDRKTLHRTPKLSAGWFASFLRNNSHNDREEIRAASGHNNNIIFSQLDAKVAEM</sequence>
<dbReference type="Gramene" id="ONI12839">
    <property type="protein sequence ID" value="ONI12839"/>
    <property type="gene ID" value="PRUPE_4G186500"/>
</dbReference>
<evidence type="ECO:0008006" key="5">
    <source>
        <dbReference type="Google" id="ProtNLM"/>
    </source>
</evidence>
<dbReference type="InterPro" id="IPR001360">
    <property type="entry name" value="Glyco_hydro_1"/>
</dbReference>
<reference evidence="3 4" key="1">
    <citation type="journal article" date="2013" name="Nat. Genet.">
        <title>The high-quality draft genome of peach (Prunus persica) identifies unique patterns of genetic diversity, domestication and genome evolution.</title>
        <authorList>
            <consortium name="International Peach Genome Initiative"/>
            <person name="Verde I."/>
            <person name="Abbott A.G."/>
            <person name="Scalabrin S."/>
            <person name="Jung S."/>
            <person name="Shu S."/>
            <person name="Marroni F."/>
            <person name="Zhebentyayeva T."/>
            <person name="Dettori M.T."/>
            <person name="Grimwood J."/>
            <person name="Cattonaro F."/>
            <person name="Zuccolo A."/>
            <person name="Rossini L."/>
            <person name="Jenkins J."/>
            <person name="Vendramin E."/>
            <person name="Meisel L.A."/>
            <person name="Decroocq V."/>
            <person name="Sosinski B."/>
            <person name="Prochnik S."/>
            <person name="Mitros T."/>
            <person name="Policriti A."/>
            <person name="Cipriani G."/>
            <person name="Dondini L."/>
            <person name="Ficklin S."/>
            <person name="Goodstein D.M."/>
            <person name="Xuan P."/>
            <person name="Del Fabbro C."/>
            <person name="Aramini V."/>
            <person name="Copetti D."/>
            <person name="Gonzalez S."/>
            <person name="Horner D.S."/>
            <person name="Falchi R."/>
            <person name="Lucas S."/>
            <person name="Mica E."/>
            <person name="Maldonado J."/>
            <person name="Lazzari B."/>
            <person name="Bielenberg D."/>
            <person name="Pirona R."/>
            <person name="Miculan M."/>
            <person name="Barakat A."/>
            <person name="Testolin R."/>
            <person name="Stella A."/>
            <person name="Tartarini S."/>
            <person name="Tonutti P."/>
            <person name="Arus P."/>
            <person name="Orellana A."/>
            <person name="Wells C."/>
            <person name="Main D."/>
            <person name="Vizzotto G."/>
            <person name="Silva H."/>
            <person name="Salamini F."/>
            <person name="Schmutz J."/>
            <person name="Morgante M."/>
            <person name="Rokhsar D.S."/>
        </authorList>
    </citation>
    <scope>NUCLEOTIDE SEQUENCE [LARGE SCALE GENOMIC DNA]</scope>
    <source>
        <strain evidence="4">cv. Nemared</strain>
    </source>
</reference>
<dbReference type="GO" id="GO:0005975">
    <property type="term" value="P:carbohydrate metabolic process"/>
    <property type="evidence" value="ECO:0007669"/>
    <property type="project" value="InterPro"/>
</dbReference>
<dbReference type="SUPFAM" id="SSF51445">
    <property type="entry name" value="(Trans)glycosidases"/>
    <property type="match status" value="1"/>
</dbReference>
<evidence type="ECO:0000313" key="4">
    <source>
        <dbReference type="Proteomes" id="UP000006882"/>
    </source>
</evidence>
<dbReference type="GO" id="GO:0004553">
    <property type="term" value="F:hydrolase activity, hydrolyzing O-glycosyl compounds"/>
    <property type="evidence" value="ECO:0007669"/>
    <property type="project" value="InterPro"/>
</dbReference>
<dbReference type="EMBL" id="CM007654">
    <property type="protein sequence ID" value="ONI12839.1"/>
    <property type="molecule type" value="Genomic_DNA"/>
</dbReference>
<keyword evidence="4" id="KW-1185">Reference proteome</keyword>
<protein>
    <recommendedName>
        <fullName evidence="5">Beta-glucosidase</fullName>
    </recommendedName>
</protein>
<dbReference type="Pfam" id="PF00232">
    <property type="entry name" value="Glyco_hydro_1"/>
    <property type="match status" value="1"/>
</dbReference>
<name>A0A251PMM5_PRUPE</name>
<dbReference type="InterPro" id="IPR017853">
    <property type="entry name" value="GH"/>
</dbReference>
<dbReference type="AlphaFoldDB" id="A0A251PMM5"/>
<gene>
    <name evidence="3" type="ORF">PRUPE_4G186500</name>
</gene>
<evidence type="ECO:0000256" key="1">
    <source>
        <dbReference type="ARBA" id="ARBA00010838"/>
    </source>
</evidence>
<accession>A0A251PMM5</accession>
<organism evidence="3 4">
    <name type="scientific">Prunus persica</name>
    <name type="common">Peach</name>
    <name type="synonym">Amygdalus persica</name>
    <dbReference type="NCBI Taxonomy" id="3760"/>
    <lineage>
        <taxon>Eukaryota</taxon>
        <taxon>Viridiplantae</taxon>
        <taxon>Streptophyta</taxon>
        <taxon>Embryophyta</taxon>
        <taxon>Tracheophyta</taxon>
        <taxon>Spermatophyta</taxon>
        <taxon>Magnoliopsida</taxon>
        <taxon>eudicotyledons</taxon>
        <taxon>Gunneridae</taxon>
        <taxon>Pentapetalae</taxon>
        <taxon>rosids</taxon>
        <taxon>fabids</taxon>
        <taxon>Rosales</taxon>
        <taxon>Rosaceae</taxon>
        <taxon>Amygdaloideae</taxon>
        <taxon>Amygdaleae</taxon>
        <taxon>Prunus</taxon>
    </lineage>
</organism>
<comment type="similarity">
    <text evidence="1 2">Belongs to the glycosyl hydrolase 1 family.</text>
</comment>
<evidence type="ECO:0000256" key="2">
    <source>
        <dbReference type="RuleBase" id="RU003690"/>
    </source>
</evidence>
<dbReference type="Gene3D" id="3.20.20.80">
    <property type="entry name" value="Glycosidases"/>
    <property type="match status" value="1"/>
</dbReference>
<dbReference type="Proteomes" id="UP000006882">
    <property type="component" value="Chromosome G4"/>
</dbReference>
<dbReference type="STRING" id="3760.A0A251PMM5"/>